<feature type="compositionally biased region" description="Basic and acidic residues" evidence="1">
    <location>
        <begin position="141"/>
        <end position="152"/>
    </location>
</feature>
<comment type="caution">
    <text evidence="2">The sequence shown here is derived from an EMBL/GenBank/DDBJ whole genome shotgun (WGS) entry which is preliminary data.</text>
</comment>
<protein>
    <submittedName>
        <fullName evidence="2">Uncharacterized protein</fullName>
    </submittedName>
</protein>
<organism evidence="2 3">
    <name type="scientific">Gossypium arboreum</name>
    <name type="common">Tree cotton</name>
    <name type="synonym">Gossypium nanking</name>
    <dbReference type="NCBI Taxonomy" id="29729"/>
    <lineage>
        <taxon>Eukaryota</taxon>
        <taxon>Viridiplantae</taxon>
        <taxon>Streptophyta</taxon>
        <taxon>Embryophyta</taxon>
        <taxon>Tracheophyta</taxon>
        <taxon>Spermatophyta</taxon>
        <taxon>Magnoliopsida</taxon>
        <taxon>eudicotyledons</taxon>
        <taxon>Gunneridae</taxon>
        <taxon>Pentapetalae</taxon>
        <taxon>rosids</taxon>
        <taxon>malvids</taxon>
        <taxon>Malvales</taxon>
        <taxon>Malvaceae</taxon>
        <taxon>Malvoideae</taxon>
        <taxon>Gossypium</taxon>
    </lineage>
</organism>
<evidence type="ECO:0000256" key="1">
    <source>
        <dbReference type="SAM" id="MobiDB-lite"/>
    </source>
</evidence>
<dbReference type="EMBL" id="JARKNE010000009">
    <property type="protein sequence ID" value="KAK5803447.1"/>
    <property type="molecule type" value="Genomic_DNA"/>
</dbReference>
<evidence type="ECO:0000313" key="3">
    <source>
        <dbReference type="Proteomes" id="UP001358586"/>
    </source>
</evidence>
<feature type="region of interest" description="Disordered" evidence="1">
    <location>
        <begin position="127"/>
        <end position="170"/>
    </location>
</feature>
<dbReference type="Proteomes" id="UP001358586">
    <property type="component" value="Chromosome 9"/>
</dbReference>
<gene>
    <name evidence="2" type="ORF">PVK06_031092</name>
</gene>
<evidence type="ECO:0000313" key="2">
    <source>
        <dbReference type="EMBL" id="KAK5803447.1"/>
    </source>
</evidence>
<accession>A0ABR0NQ27</accession>
<sequence>MMGALDPNVEVMQWVFNSTMDKLTIKDDALEVILLTLKEHIEKFKEELVICKADLGKGMLDTILKQYKMDVPKPKGFKGTRFARNFKDGLNPSEKQELCRLAVKELTKATIEAEFFVELDLKKDKFESSKPKETSNGGGGHWKERDKNDNDGNGKSNGYEKPCNGKLKPNDKSEKLVKCFVYCGSNRVRDCPQKIQVHCDQQIRGSGA</sequence>
<proteinExistence type="predicted"/>
<keyword evidence="3" id="KW-1185">Reference proteome</keyword>
<reference evidence="2 3" key="1">
    <citation type="submission" date="2023-03" db="EMBL/GenBank/DDBJ databases">
        <title>WGS of Gossypium arboreum.</title>
        <authorList>
            <person name="Yu D."/>
        </authorList>
    </citation>
    <scope>NUCLEOTIDE SEQUENCE [LARGE SCALE GENOMIC DNA]</scope>
    <source>
        <tissue evidence="2">Leaf</tissue>
    </source>
</reference>
<name>A0ABR0NQ27_GOSAR</name>